<dbReference type="Gene3D" id="3.40.50.1100">
    <property type="match status" value="2"/>
</dbReference>
<dbReference type="PANTHER" id="PTHR43780:SF2">
    <property type="entry name" value="1-AMINOCYCLOPROPANE-1-CARBOXYLATE DEAMINASE-RELATED"/>
    <property type="match status" value="1"/>
</dbReference>
<dbReference type="InterPro" id="IPR001926">
    <property type="entry name" value="TrpB-like_PALP"/>
</dbReference>
<name>A0A2U3DYA2_PURLI</name>
<protein>
    <recommendedName>
        <fullName evidence="6">Tryptophan synthase beta chain-like PALP domain-containing protein</fullName>
    </recommendedName>
</protein>
<dbReference type="PANTHER" id="PTHR43780">
    <property type="entry name" value="1-AMINOCYCLOPROPANE-1-CARBOXYLATE DEAMINASE-RELATED"/>
    <property type="match status" value="1"/>
</dbReference>
<dbReference type="PIRSF" id="PIRSF006278">
    <property type="entry name" value="ACCD_DCysDesulf"/>
    <property type="match status" value="1"/>
</dbReference>
<keyword evidence="3 5" id="KW-0663">Pyridoxal phosphate</keyword>
<evidence type="ECO:0000313" key="8">
    <source>
        <dbReference type="Proteomes" id="UP000245956"/>
    </source>
</evidence>
<dbReference type="AlphaFoldDB" id="A0A2U3DYA2"/>
<dbReference type="Proteomes" id="UP000245956">
    <property type="component" value="Unassembled WGS sequence"/>
</dbReference>
<reference evidence="7 8" key="1">
    <citation type="journal article" date="2016" name="Front. Microbiol.">
        <title>Genome and transcriptome sequences reveal the specific parasitism of the nematophagous Purpureocillium lilacinum 36-1.</title>
        <authorList>
            <person name="Xie J."/>
            <person name="Li S."/>
            <person name="Mo C."/>
            <person name="Xiao X."/>
            <person name="Peng D."/>
            <person name="Wang G."/>
            <person name="Xiao Y."/>
        </authorList>
    </citation>
    <scope>NUCLEOTIDE SEQUENCE [LARGE SCALE GENOMIC DNA]</scope>
    <source>
        <strain evidence="7 8">36-1</strain>
    </source>
</reference>
<evidence type="ECO:0000256" key="2">
    <source>
        <dbReference type="ARBA" id="ARBA00008639"/>
    </source>
</evidence>
<evidence type="ECO:0000256" key="3">
    <source>
        <dbReference type="ARBA" id="ARBA00022898"/>
    </source>
</evidence>
<dbReference type="EMBL" id="LCWV01000020">
    <property type="protein sequence ID" value="PWI67238.1"/>
    <property type="molecule type" value="Genomic_DNA"/>
</dbReference>
<feature type="domain" description="Tryptophan synthase beta chain-like PALP" evidence="6">
    <location>
        <begin position="19"/>
        <end position="333"/>
    </location>
</feature>
<sequence>MVQLPEPLANFPRAQLLYPGPSSLHRLDRLSSNYADQNISVWVKREDMNSPIGLGGNKMRKLEYIVPEILARGCDTLVTIGGTQSNHCRQVAALGAKLGLKVITVHQKRGLEETEQWRRFGNQQLSRLMGSSAYFAGNADDVLQKVRDSGGNPYFIPAGASRHPLGALGFVRWAFELEEQEKSMGVFFETVTVSSHSGATAAGMISGFKLSSVLRQRKGEDVRQRKVVSIDADNRDPKVLRDIILGIAKNAALKIGLNPDTLTEDDVIVEDRFAAGAYANPDRGTLDALRMAASMDALILDPVYSGKAFAGLLGLLGAKQIRSGTKVLFVHTGGLPALGLYANCNTSP</sequence>
<proteinExistence type="inferred from homology"/>
<dbReference type="InterPro" id="IPR027278">
    <property type="entry name" value="ACCD_DCysDesulf"/>
</dbReference>
<evidence type="ECO:0000259" key="6">
    <source>
        <dbReference type="Pfam" id="PF00291"/>
    </source>
</evidence>
<dbReference type="Pfam" id="PF00291">
    <property type="entry name" value="PALP"/>
    <property type="match status" value="1"/>
</dbReference>
<evidence type="ECO:0000313" key="7">
    <source>
        <dbReference type="EMBL" id="PWI67238.1"/>
    </source>
</evidence>
<evidence type="ECO:0000256" key="4">
    <source>
        <dbReference type="PIRSR" id="PIRSR006278-1"/>
    </source>
</evidence>
<feature type="modified residue" description="N6-(pyridoxal phosphate)lysine" evidence="5">
    <location>
        <position position="58"/>
    </location>
</feature>
<comment type="caution">
    <text evidence="7">The sequence shown here is derived from an EMBL/GenBank/DDBJ whole genome shotgun (WGS) entry which is preliminary data.</text>
</comment>
<dbReference type="InterPro" id="IPR036052">
    <property type="entry name" value="TrpB-like_PALP_sf"/>
</dbReference>
<comment type="cofactor">
    <cofactor evidence="1">
        <name>pyridoxal 5'-phosphate</name>
        <dbReference type="ChEBI" id="CHEBI:597326"/>
    </cofactor>
</comment>
<dbReference type="SUPFAM" id="SSF53686">
    <property type="entry name" value="Tryptophan synthase beta subunit-like PLP-dependent enzymes"/>
    <property type="match status" value="1"/>
</dbReference>
<accession>A0A2U3DYA2</accession>
<feature type="active site" description="Nucleophile" evidence="4">
    <location>
        <position position="85"/>
    </location>
</feature>
<organism evidence="7 8">
    <name type="scientific">Purpureocillium lilacinum</name>
    <name type="common">Paecilomyces lilacinus</name>
    <dbReference type="NCBI Taxonomy" id="33203"/>
    <lineage>
        <taxon>Eukaryota</taxon>
        <taxon>Fungi</taxon>
        <taxon>Dikarya</taxon>
        <taxon>Ascomycota</taxon>
        <taxon>Pezizomycotina</taxon>
        <taxon>Sordariomycetes</taxon>
        <taxon>Hypocreomycetidae</taxon>
        <taxon>Hypocreales</taxon>
        <taxon>Ophiocordycipitaceae</taxon>
        <taxon>Purpureocillium</taxon>
    </lineage>
</organism>
<gene>
    <name evidence="7" type="ORF">PCL_04400</name>
</gene>
<evidence type="ECO:0000256" key="5">
    <source>
        <dbReference type="PIRSR" id="PIRSR006278-2"/>
    </source>
</evidence>
<comment type="similarity">
    <text evidence="2">Belongs to the ACC deaminase/D-cysteine desulfhydrase family.</text>
</comment>
<evidence type="ECO:0000256" key="1">
    <source>
        <dbReference type="ARBA" id="ARBA00001933"/>
    </source>
</evidence>
<dbReference type="GO" id="GO:0019148">
    <property type="term" value="F:D-cysteine desulfhydrase activity"/>
    <property type="evidence" value="ECO:0007669"/>
    <property type="project" value="TreeGrafter"/>
</dbReference>